<evidence type="ECO:0000256" key="1">
    <source>
        <dbReference type="ARBA" id="ARBA00005771"/>
    </source>
</evidence>
<sequence>GFGNIWDHILGFWKVRHEPNVLFNTFEEMKKDLPGVVKRTADFLGHSLTSEQLDRLCDHLSFESMKKNKTVSHEDEFNEIKDKQTVELKGEVQPFMRKGQVGGWKSDLSPQAANKEAISIQTSDIEFKFELLKGPLAEKYSKANSHHIHDGLVKITPSGCCLPSRYQNHFQDVLNFKVRPDDVWVVTYPKCGTTWTQELAWLLINDLDFETAKNTPLIKRAPFLEFGSLTENSPKHVDTLQIADNLKSPRSIKSHLPVELLPKQLWTVKPKIIYVAREAKDALVSAYHHHRLFFSFTETCDEFAEYFMAGIVGFGSLWDHILGFWKLRHEENILFNTFEDMKKDLPGVVKRTADFLGRSLTSDQLEKLCDHLSFQSMKNNKAVSHEEEFRAVKDKRKSELNGEVQPFMRKGQVGGWKSDLSPEAAEKVDNWSRDKVKGTDYPSTVFLESMASFICGTGLLQRSAVHRNISTGETSSHKEHLEGPLVEKLMKSMDWLYTSGVVKITPSNCCLFPEYQKHLDSVRHFKVLPDDVWIVTYPKCGTTWTQELIWLLLNDLDFNKASSINQIERSPFFEFGCLVDKDVNSKYSVDTLKASKELKSPRCIKSHLPIELLPEQLWTVKPKIIYVAREAKDVAVSYYHHHRFFQGYTGILDDFVEAYLAGIVAYGSIWDHILGFWEVRHEPYILFNTYEEMKKDLPGVIKKTAKFLGRSLNSEQMDQLCEYLSFESMRKNPAVSHDEFRNIFETKEGIKNEIQPFIRKGQVGGWKSELTPELAKKIDKWTEERLEGTDYPFLS</sequence>
<name>A0AAD7Z476_DIPPU</name>
<proteinExistence type="inferred from homology"/>
<dbReference type="Gene3D" id="3.40.50.300">
    <property type="entry name" value="P-loop containing nucleotide triphosphate hydrolases"/>
    <property type="match status" value="3"/>
</dbReference>
<comment type="similarity">
    <text evidence="1">Belongs to the sulfotransferase 1 family.</text>
</comment>
<organism evidence="4 5">
    <name type="scientific">Diploptera punctata</name>
    <name type="common">Pacific beetle cockroach</name>
    <dbReference type="NCBI Taxonomy" id="6984"/>
    <lineage>
        <taxon>Eukaryota</taxon>
        <taxon>Metazoa</taxon>
        <taxon>Ecdysozoa</taxon>
        <taxon>Arthropoda</taxon>
        <taxon>Hexapoda</taxon>
        <taxon>Insecta</taxon>
        <taxon>Pterygota</taxon>
        <taxon>Neoptera</taxon>
        <taxon>Polyneoptera</taxon>
        <taxon>Dictyoptera</taxon>
        <taxon>Blattodea</taxon>
        <taxon>Blaberoidea</taxon>
        <taxon>Blaberidae</taxon>
        <taxon>Diplopterinae</taxon>
        <taxon>Diploptera</taxon>
    </lineage>
</organism>
<accession>A0AAD7Z476</accession>
<keyword evidence="2" id="KW-0808">Transferase</keyword>
<dbReference type="GO" id="GO:0008146">
    <property type="term" value="F:sulfotransferase activity"/>
    <property type="evidence" value="ECO:0007669"/>
    <property type="project" value="InterPro"/>
</dbReference>
<dbReference type="InterPro" id="IPR000863">
    <property type="entry name" value="Sulfotransferase_dom"/>
</dbReference>
<protein>
    <recommendedName>
        <fullName evidence="3">Sulfotransferase domain-containing protein</fullName>
    </recommendedName>
</protein>
<dbReference type="EMBL" id="JASPKZ010010677">
    <property type="protein sequence ID" value="KAJ9573814.1"/>
    <property type="molecule type" value="Genomic_DNA"/>
</dbReference>
<reference evidence="4" key="1">
    <citation type="journal article" date="2023" name="IScience">
        <title>Live-bearing cockroach genome reveals convergent evolutionary mechanisms linked to viviparity in insects and beyond.</title>
        <authorList>
            <person name="Fouks B."/>
            <person name="Harrison M.C."/>
            <person name="Mikhailova A.A."/>
            <person name="Marchal E."/>
            <person name="English S."/>
            <person name="Carruthers M."/>
            <person name="Jennings E.C."/>
            <person name="Chiamaka E.L."/>
            <person name="Frigard R.A."/>
            <person name="Pippel M."/>
            <person name="Attardo G.M."/>
            <person name="Benoit J.B."/>
            <person name="Bornberg-Bauer E."/>
            <person name="Tobe S.S."/>
        </authorList>
    </citation>
    <scope>NUCLEOTIDE SEQUENCE</scope>
    <source>
        <strain evidence="4">Stay&amp;Tobe</strain>
    </source>
</reference>
<evidence type="ECO:0000313" key="4">
    <source>
        <dbReference type="EMBL" id="KAJ9573814.1"/>
    </source>
</evidence>
<dbReference type="PANTHER" id="PTHR11783">
    <property type="entry name" value="SULFOTRANSFERASE SULT"/>
    <property type="match status" value="1"/>
</dbReference>
<dbReference type="Proteomes" id="UP001233999">
    <property type="component" value="Unassembled WGS sequence"/>
</dbReference>
<keyword evidence="5" id="KW-1185">Reference proteome</keyword>
<feature type="non-terminal residue" evidence="4">
    <location>
        <position position="795"/>
    </location>
</feature>
<feature type="domain" description="Sulfotransferase" evidence="3">
    <location>
        <begin position="529"/>
        <end position="789"/>
    </location>
</feature>
<comment type="caution">
    <text evidence="4">The sequence shown here is derived from an EMBL/GenBank/DDBJ whole genome shotgun (WGS) entry which is preliminary data.</text>
</comment>
<evidence type="ECO:0000259" key="3">
    <source>
        <dbReference type="Pfam" id="PF00685"/>
    </source>
</evidence>
<feature type="domain" description="Sulfotransferase" evidence="3">
    <location>
        <begin position="2"/>
        <end position="114"/>
    </location>
</feature>
<reference evidence="4" key="2">
    <citation type="submission" date="2023-05" db="EMBL/GenBank/DDBJ databases">
        <authorList>
            <person name="Fouks B."/>
        </authorList>
    </citation>
    <scope>NUCLEOTIDE SEQUENCE</scope>
    <source>
        <strain evidence="4">Stay&amp;Tobe</strain>
        <tissue evidence="4">Testes</tissue>
    </source>
</reference>
<evidence type="ECO:0000313" key="5">
    <source>
        <dbReference type="Proteomes" id="UP001233999"/>
    </source>
</evidence>
<evidence type="ECO:0000256" key="2">
    <source>
        <dbReference type="ARBA" id="ARBA00022679"/>
    </source>
</evidence>
<dbReference type="InterPro" id="IPR027417">
    <property type="entry name" value="P-loop_NTPase"/>
</dbReference>
<gene>
    <name evidence="4" type="ORF">L9F63_008796</name>
</gene>
<dbReference type="SUPFAM" id="SSF52540">
    <property type="entry name" value="P-loop containing nucleoside triphosphate hydrolases"/>
    <property type="match status" value="3"/>
</dbReference>
<dbReference type="Pfam" id="PF00685">
    <property type="entry name" value="Sulfotransfer_1"/>
    <property type="match status" value="3"/>
</dbReference>
<dbReference type="AlphaFoldDB" id="A0AAD7Z476"/>
<feature type="domain" description="Sulfotransferase" evidence="3">
    <location>
        <begin position="180"/>
        <end position="439"/>
    </location>
</feature>